<evidence type="ECO:0000256" key="3">
    <source>
        <dbReference type="ARBA" id="ARBA00022729"/>
    </source>
</evidence>
<dbReference type="InterPro" id="IPR028082">
    <property type="entry name" value="Peripla_BP_I"/>
</dbReference>
<dbReference type="GO" id="GO:0030313">
    <property type="term" value="C:cell envelope"/>
    <property type="evidence" value="ECO:0007669"/>
    <property type="project" value="UniProtKB-SubCell"/>
</dbReference>
<dbReference type="Pfam" id="PF13407">
    <property type="entry name" value="Peripla_BP_4"/>
    <property type="match status" value="1"/>
</dbReference>
<dbReference type="PROSITE" id="PS51257">
    <property type="entry name" value="PROKAR_LIPOPROTEIN"/>
    <property type="match status" value="1"/>
</dbReference>
<gene>
    <name evidence="6" type="ORF">EAS64_24980</name>
</gene>
<dbReference type="AlphaFoldDB" id="A0A6P2BT80"/>
<evidence type="ECO:0000259" key="5">
    <source>
        <dbReference type="Pfam" id="PF13407"/>
    </source>
</evidence>
<sequence length="336" mass="34973">MPRRLSASLVATLLFAWLLAACTGTSGSTPTNPVAGSRITVVMVTHGQSFDPFWSLVQKGAQQAASDFNVALTYQSPSTTNPQAQAAMITQAAAKKPDAMVVSIPAPAVLAGPIRQVSSSGIPVVVVNVGDRSYQSVGALTFVGQADYLAGVQAAKAMAAAGVRHALCVIHEAGNTALTDRCAGFTRQLAASGGSVQTLSVNGAQLHQADVAIQQALKRNPDINGVLTVGILGFEAAGGALHSLNKLGTMKFGTFDVSRTNLTAVQNGQLLFVIDQQPFLEGYAAVQAAAFDVRYGQHPFQPIYTGPSFVTKANVAQIQKLYKNTGIALFQGGYPQ</sequence>
<evidence type="ECO:0000313" key="7">
    <source>
        <dbReference type="Proteomes" id="UP000460272"/>
    </source>
</evidence>
<dbReference type="InterPro" id="IPR025997">
    <property type="entry name" value="SBP_2_dom"/>
</dbReference>
<evidence type="ECO:0000256" key="4">
    <source>
        <dbReference type="SAM" id="SignalP"/>
    </source>
</evidence>
<dbReference type="Proteomes" id="UP000460272">
    <property type="component" value="Unassembled WGS sequence"/>
</dbReference>
<feature type="chain" id="PRO_5038504646" evidence="4">
    <location>
        <begin position="21"/>
        <end position="336"/>
    </location>
</feature>
<dbReference type="GO" id="GO:0030246">
    <property type="term" value="F:carbohydrate binding"/>
    <property type="evidence" value="ECO:0007669"/>
    <property type="project" value="UniProtKB-ARBA"/>
</dbReference>
<proteinExistence type="inferred from homology"/>
<comment type="caution">
    <text evidence="6">The sequence shown here is derived from an EMBL/GenBank/DDBJ whole genome shotgun (WGS) entry which is preliminary data.</text>
</comment>
<dbReference type="EMBL" id="RPFW01000005">
    <property type="protein sequence ID" value="TVZ02098.1"/>
    <property type="molecule type" value="Genomic_DNA"/>
</dbReference>
<protein>
    <submittedName>
        <fullName evidence="6">Sugar ABC transporter substrate-binding protein</fullName>
    </submittedName>
</protein>
<accession>A0A6P2BT80</accession>
<evidence type="ECO:0000313" key="6">
    <source>
        <dbReference type="EMBL" id="TVZ02098.1"/>
    </source>
</evidence>
<dbReference type="OrthoDB" id="257716at2"/>
<keyword evidence="3 4" id="KW-0732">Signal</keyword>
<organism evidence="6 7">
    <name type="scientific">Trebonia kvetii</name>
    <dbReference type="NCBI Taxonomy" id="2480626"/>
    <lineage>
        <taxon>Bacteria</taxon>
        <taxon>Bacillati</taxon>
        <taxon>Actinomycetota</taxon>
        <taxon>Actinomycetes</taxon>
        <taxon>Streptosporangiales</taxon>
        <taxon>Treboniaceae</taxon>
        <taxon>Trebonia</taxon>
    </lineage>
</organism>
<dbReference type="RefSeq" id="WP_145856782.1">
    <property type="nucleotide sequence ID" value="NZ_RPFW01000005.1"/>
</dbReference>
<comment type="subcellular location">
    <subcellularLocation>
        <location evidence="1">Cell envelope</location>
    </subcellularLocation>
</comment>
<dbReference type="Gene3D" id="3.40.50.2300">
    <property type="match status" value="2"/>
</dbReference>
<dbReference type="PANTHER" id="PTHR46847:SF1">
    <property type="entry name" value="D-ALLOSE-BINDING PERIPLASMIC PROTEIN-RELATED"/>
    <property type="match status" value="1"/>
</dbReference>
<feature type="domain" description="Periplasmic binding protein" evidence="5">
    <location>
        <begin position="42"/>
        <end position="290"/>
    </location>
</feature>
<dbReference type="SUPFAM" id="SSF53822">
    <property type="entry name" value="Periplasmic binding protein-like I"/>
    <property type="match status" value="1"/>
</dbReference>
<comment type="similarity">
    <text evidence="2">Belongs to the bacterial solute-binding protein 2 family.</text>
</comment>
<feature type="signal peptide" evidence="4">
    <location>
        <begin position="1"/>
        <end position="20"/>
    </location>
</feature>
<evidence type="ECO:0000256" key="1">
    <source>
        <dbReference type="ARBA" id="ARBA00004196"/>
    </source>
</evidence>
<reference evidence="6 7" key="1">
    <citation type="submission" date="2018-11" db="EMBL/GenBank/DDBJ databases">
        <title>Trebonia kvetii gen.nov., sp.nov., a novel acidophilic actinobacterium, and proposal of the new actinobacterial family Treboniaceae fam. nov.</title>
        <authorList>
            <person name="Rapoport D."/>
            <person name="Sagova-Mareckova M."/>
            <person name="Sedlacek I."/>
            <person name="Provaznik J."/>
            <person name="Kralova S."/>
            <person name="Pavlinic D."/>
            <person name="Benes V."/>
            <person name="Kopecky J."/>
        </authorList>
    </citation>
    <scope>NUCLEOTIDE SEQUENCE [LARGE SCALE GENOMIC DNA]</scope>
    <source>
        <strain evidence="6 7">15Tr583</strain>
    </source>
</reference>
<dbReference type="PANTHER" id="PTHR46847">
    <property type="entry name" value="D-ALLOSE-BINDING PERIPLASMIC PROTEIN-RELATED"/>
    <property type="match status" value="1"/>
</dbReference>
<name>A0A6P2BT80_9ACTN</name>
<evidence type="ECO:0000256" key="2">
    <source>
        <dbReference type="ARBA" id="ARBA00007639"/>
    </source>
</evidence>
<keyword evidence="7" id="KW-1185">Reference proteome</keyword>